<dbReference type="Proteomes" id="UP000321393">
    <property type="component" value="Unassembled WGS sequence"/>
</dbReference>
<proteinExistence type="predicted"/>
<reference evidence="3 4" key="1">
    <citation type="submission" date="2019-08" db="EMBL/GenBank/DDBJ databases">
        <title>Draft genome sequences of two oriental melons (Cucumis melo L. var makuwa).</title>
        <authorList>
            <person name="Kwon S.-Y."/>
        </authorList>
    </citation>
    <scope>NUCLEOTIDE SEQUENCE [LARGE SCALE GENOMIC DNA]</scope>
    <source>
        <strain evidence="4">cv. Chang Bougi</strain>
        <strain evidence="3">cv. SW 3</strain>
        <tissue evidence="2">Leaf</tissue>
    </source>
</reference>
<evidence type="ECO:0000313" key="3">
    <source>
        <dbReference type="Proteomes" id="UP000321393"/>
    </source>
</evidence>
<dbReference type="EMBL" id="SSTD01012919">
    <property type="protein sequence ID" value="TYK08187.1"/>
    <property type="molecule type" value="Genomic_DNA"/>
</dbReference>
<evidence type="ECO:0000313" key="1">
    <source>
        <dbReference type="EMBL" id="KAA0059655.1"/>
    </source>
</evidence>
<comment type="caution">
    <text evidence="2">The sequence shown here is derived from an EMBL/GenBank/DDBJ whole genome shotgun (WGS) entry which is preliminary data.</text>
</comment>
<protein>
    <submittedName>
        <fullName evidence="2">CACTA en-spm transposon protein</fullName>
    </submittedName>
</protein>
<dbReference type="EMBL" id="SSTE01006004">
    <property type="protein sequence ID" value="KAA0059655.1"/>
    <property type="molecule type" value="Genomic_DNA"/>
</dbReference>
<accession>A0A5D3C891</accession>
<name>A0A5D3C891_CUCMM</name>
<evidence type="ECO:0000313" key="2">
    <source>
        <dbReference type="EMBL" id="TYK08187.1"/>
    </source>
</evidence>
<gene>
    <name evidence="2" type="ORF">E5676_scaffold886G00820</name>
    <name evidence="1" type="ORF">E6C27_scaffold54G00940</name>
</gene>
<dbReference type="AlphaFoldDB" id="A0A5D3C891"/>
<dbReference type="OrthoDB" id="1921870at2759"/>
<evidence type="ECO:0000313" key="4">
    <source>
        <dbReference type="Proteomes" id="UP000321947"/>
    </source>
</evidence>
<dbReference type="Proteomes" id="UP000321947">
    <property type="component" value="Unassembled WGS sequence"/>
</dbReference>
<sequence length="211" mass="23831">MFLKFEDDLDNLAGGSSSMGDNAETCVVSTLRAGAPRCSQWANFDDDHPWSREAYFPTRRSLQLGNRRQFFVLDFNDQAMNRFVEHQMLTTFKEFRADCHRHFKKYNDVEEARVNPPNILAVEDAHLFKFVTKSNAGILVSAYPEGSQPLSGDKICDQVLGRRPGYLKDLGWRPKPKACKTTSANSSTTSCSQSATNRDIQIQAKLDQALE</sequence>
<organism evidence="2 4">
    <name type="scientific">Cucumis melo var. makuwa</name>
    <name type="common">Oriental melon</name>
    <dbReference type="NCBI Taxonomy" id="1194695"/>
    <lineage>
        <taxon>Eukaryota</taxon>
        <taxon>Viridiplantae</taxon>
        <taxon>Streptophyta</taxon>
        <taxon>Embryophyta</taxon>
        <taxon>Tracheophyta</taxon>
        <taxon>Spermatophyta</taxon>
        <taxon>Magnoliopsida</taxon>
        <taxon>eudicotyledons</taxon>
        <taxon>Gunneridae</taxon>
        <taxon>Pentapetalae</taxon>
        <taxon>rosids</taxon>
        <taxon>fabids</taxon>
        <taxon>Cucurbitales</taxon>
        <taxon>Cucurbitaceae</taxon>
        <taxon>Benincaseae</taxon>
        <taxon>Cucumis</taxon>
    </lineage>
</organism>